<dbReference type="UniPathway" id="UPA00299"/>
<reference evidence="14 15" key="1">
    <citation type="submission" date="2015-03" db="EMBL/GenBank/DDBJ databases">
        <title>Genome assembly of Sandaracinus amylolyticus DSM 53668.</title>
        <authorList>
            <person name="Sharma G."/>
            <person name="Subramanian S."/>
        </authorList>
    </citation>
    <scope>NUCLEOTIDE SEQUENCE [LARGE SCALE GENOMIC DNA]</scope>
    <source>
        <strain evidence="14 15">DSM 53668</strain>
    </source>
</reference>
<name>A0A0F6SH11_9BACT</name>
<dbReference type="SUPFAM" id="SSF51445">
    <property type="entry name" value="(Trans)glycosidases"/>
    <property type="match status" value="1"/>
</dbReference>
<evidence type="ECO:0000256" key="7">
    <source>
        <dbReference type="ARBA" id="ARBA00022801"/>
    </source>
</evidence>
<dbReference type="GO" id="GO:0005992">
    <property type="term" value="P:trehalose biosynthetic process"/>
    <property type="evidence" value="ECO:0007669"/>
    <property type="project" value="UniProtKB-UniRule"/>
</dbReference>
<evidence type="ECO:0000256" key="5">
    <source>
        <dbReference type="ARBA" id="ARBA00015938"/>
    </source>
</evidence>
<sequence length="608" mass="67975">MLLDRDGTQHWRVLVREAGPGTRYGFLLDDDPKLYPDPGSRSQPDGPHGASEVIDPRAFTWSDHEWRGRALRDAVFYEMHVGTFTRAGTWRAAAEHLRELADVGITVIEMMPVTAFPGRFGWGYDGVSLFAPYAGYGRPDDLRRFVDHAHGLGLAVILDVVYNHLGPDGNYLPRFSPSFSSDRYETDWGLSPRFDGPGCEPVRELVIANARFWIDEYRFDGLRLDATQDIYDFDADHEHLVSALARAVRDAAPERTTLVIGENEPQRVELVRPRDEGGMGLDALWNDDFHHSATVALTGRDEAYYRDYTGSAQEIASALKHGFLYQGQRYAWQSQRRGTATFDVDPTRFVAYLQNHDQVANSLDGRRVHQLTCPAKYRALLSLVLLGPATPLLFQGEEFLASAPFLYFADHEPALAACVRKGRGEFLAQFPSVAQARARLSDPAALETFERSKLDHAERTRNASHVDMVRTLLALRREDRTIAGDARVGLDAAALSDPAQHALVLRYFGSAPDHDRLLVVNLGPSRHLASCSEPLCAPPFARRWRDAFSSEDPRWGGRGATPTEQDDGWHLTADSTALLVPEPDPTPRFGPPEKKRSSDTTTSTEERR</sequence>
<proteinExistence type="inferred from homology"/>
<dbReference type="Gene3D" id="1.10.10.760">
    <property type="entry name" value="E-set domains of sugar-utilizing enzymes"/>
    <property type="match status" value="1"/>
</dbReference>
<organism evidence="14 15">
    <name type="scientific">Sandaracinus amylolyticus</name>
    <dbReference type="NCBI Taxonomy" id="927083"/>
    <lineage>
        <taxon>Bacteria</taxon>
        <taxon>Pseudomonadati</taxon>
        <taxon>Myxococcota</taxon>
        <taxon>Polyangia</taxon>
        <taxon>Polyangiales</taxon>
        <taxon>Sandaracinaceae</taxon>
        <taxon>Sandaracinus</taxon>
    </lineage>
</organism>
<evidence type="ECO:0000313" key="15">
    <source>
        <dbReference type="Proteomes" id="UP000034883"/>
    </source>
</evidence>
<accession>A0A0F6SH11</accession>
<dbReference type="InterPro" id="IPR006047">
    <property type="entry name" value="GH13_cat_dom"/>
</dbReference>
<dbReference type="InterPro" id="IPR013783">
    <property type="entry name" value="Ig-like_fold"/>
</dbReference>
<feature type="domain" description="Glycosyl hydrolase family 13 catalytic" evidence="13">
    <location>
        <begin position="78"/>
        <end position="437"/>
    </location>
</feature>
<evidence type="ECO:0000256" key="8">
    <source>
        <dbReference type="ARBA" id="ARBA00023277"/>
    </source>
</evidence>
<dbReference type="EMBL" id="CP011125">
    <property type="protein sequence ID" value="AKF09634.1"/>
    <property type="molecule type" value="Genomic_DNA"/>
</dbReference>
<dbReference type="GO" id="GO:0003844">
    <property type="term" value="F:1,4-alpha-glucan branching enzyme activity"/>
    <property type="evidence" value="ECO:0007669"/>
    <property type="project" value="InterPro"/>
</dbReference>
<dbReference type="InterPro" id="IPR014756">
    <property type="entry name" value="Ig_E-set"/>
</dbReference>
<comment type="pathway">
    <text evidence="2">Glycan biosynthesis; trehalose biosynthesis.</text>
</comment>
<dbReference type="SMART" id="SM00642">
    <property type="entry name" value="Aamy"/>
    <property type="match status" value="1"/>
</dbReference>
<dbReference type="EC" id="3.2.1.141" evidence="4 11"/>
<dbReference type="Proteomes" id="UP000034883">
    <property type="component" value="Chromosome"/>
</dbReference>
<gene>
    <name evidence="14" type="ORF">DB32_006783</name>
</gene>
<dbReference type="SUPFAM" id="SSF81296">
    <property type="entry name" value="E set domains"/>
    <property type="match status" value="1"/>
</dbReference>
<feature type="compositionally biased region" description="Basic and acidic residues" evidence="12">
    <location>
        <begin position="591"/>
        <end position="608"/>
    </location>
</feature>
<dbReference type="InterPro" id="IPR044901">
    <property type="entry name" value="Trehalose_TreZ_E-set_sf"/>
</dbReference>
<dbReference type="GO" id="GO:0033942">
    <property type="term" value="F:4-alpha-D-(1-&gt;4)-alpha-D-glucanotrehalose trehalohydrolase activity"/>
    <property type="evidence" value="ECO:0007669"/>
    <property type="project" value="UniProtKB-EC"/>
</dbReference>
<evidence type="ECO:0000256" key="3">
    <source>
        <dbReference type="ARBA" id="ARBA00008061"/>
    </source>
</evidence>
<dbReference type="InterPro" id="IPR017853">
    <property type="entry name" value="GH"/>
</dbReference>
<evidence type="ECO:0000256" key="12">
    <source>
        <dbReference type="SAM" id="MobiDB-lite"/>
    </source>
</evidence>
<dbReference type="PANTHER" id="PTHR43651:SF11">
    <property type="entry name" value="MALTO-OLIGOSYLTREHALOSE TREHALOHYDROLASE"/>
    <property type="match status" value="1"/>
</dbReference>
<feature type="region of interest" description="Disordered" evidence="12">
    <location>
        <begin position="551"/>
        <end position="608"/>
    </location>
</feature>
<keyword evidence="15" id="KW-1185">Reference proteome</keyword>
<evidence type="ECO:0000256" key="10">
    <source>
        <dbReference type="ARBA" id="ARBA00034013"/>
    </source>
</evidence>
<dbReference type="CDD" id="cd11325">
    <property type="entry name" value="AmyAc_GTHase"/>
    <property type="match status" value="1"/>
</dbReference>
<keyword evidence="9" id="KW-0326">Glycosidase</keyword>
<comment type="similarity">
    <text evidence="3">Belongs to the glycosyl hydrolase 13 family.</text>
</comment>
<evidence type="ECO:0000313" key="14">
    <source>
        <dbReference type="EMBL" id="AKF09634.1"/>
    </source>
</evidence>
<evidence type="ECO:0000256" key="9">
    <source>
        <dbReference type="ARBA" id="ARBA00023295"/>
    </source>
</evidence>
<evidence type="ECO:0000256" key="6">
    <source>
        <dbReference type="ARBA" id="ARBA00022490"/>
    </source>
</evidence>
<dbReference type="InterPro" id="IPR012768">
    <property type="entry name" value="Trehalose_TreZ"/>
</dbReference>
<dbReference type="Pfam" id="PF00128">
    <property type="entry name" value="Alpha-amylase"/>
    <property type="match status" value="1"/>
</dbReference>
<evidence type="ECO:0000259" key="13">
    <source>
        <dbReference type="SMART" id="SM00642"/>
    </source>
</evidence>
<keyword evidence="8" id="KW-0119">Carbohydrate metabolism</keyword>
<evidence type="ECO:0000256" key="11">
    <source>
        <dbReference type="NCBIfam" id="TIGR02402"/>
    </source>
</evidence>
<dbReference type="AlphaFoldDB" id="A0A0F6SH11"/>
<dbReference type="Gene3D" id="3.20.20.80">
    <property type="entry name" value="Glycosidases"/>
    <property type="match status" value="1"/>
</dbReference>
<evidence type="ECO:0000256" key="4">
    <source>
        <dbReference type="ARBA" id="ARBA00012268"/>
    </source>
</evidence>
<evidence type="ECO:0000256" key="2">
    <source>
        <dbReference type="ARBA" id="ARBA00005199"/>
    </source>
</evidence>
<dbReference type="KEGG" id="samy:DB32_006783"/>
<dbReference type="NCBIfam" id="TIGR02402">
    <property type="entry name" value="trehalose_TreZ"/>
    <property type="match status" value="1"/>
</dbReference>
<evidence type="ECO:0000256" key="1">
    <source>
        <dbReference type="ARBA" id="ARBA00004496"/>
    </source>
</evidence>
<comment type="subcellular location">
    <subcellularLocation>
        <location evidence="1">Cytoplasm</location>
    </subcellularLocation>
</comment>
<dbReference type="GO" id="GO:0005978">
    <property type="term" value="P:glycogen biosynthetic process"/>
    <property type="evidence" value="ECO:0007669"/>
    <property type="project" value="InterPro"/>
</dbReference>
<comment type="catalytic activity">
    <reaction evidence="10">
        <text>hydrolysis of (1-&gt;4)-alpha-D-glucosidic linkage in 4-alpha-D-[(1-&gt;4)-alpha-D-glucanosyl]n trehalose to yield trehalose and (1-&gt;4)-alpha-D-glucan.</text>
        <dbReference type="EC" id="3.2.1.141"/>
    </reaction>
</comment>
<keyword evidence="7 14" id="KW-0378">Hydrolase</keyword>
<dbReference type="PANTHER" id="PTHR43651">
    <property type="entry name" value="1,4-ALPHA-GLUCAN-BRANCHING ENZYME"/>
    <property type="match status" value="1"/>
</dbReference>
<dbReference type="STRING" id="927083.DB32_006783"/>
<dbReference type="GO" id="GO:0005737">
    <property type="term" value="C:cytoplasm"/>
    <property type="evidence" value="ECO:0007669"/>
    <property type="project" value="UniProtKB-SubCell"/>
</dbReference>
<protein>
    <recommendedName>
        <fullName evidence="5 11">Malto-oligosyltrehalose trehalohydrolase</fullName>
        <ecNumber evidence="4 11">3.2.1.141</ecNumber>
    </recommendedName>
</protein>
<dbReference type="Gene3D" id="2.60.40.10">
    <property type="entry name" value="Immunoglobulins"/>
    <property type="match status" value="1"/>
</dbReference>
<keyword evidence="6" id="KW-0963">Cytoplasm</keyword>